<protein>
    <submittedName>
        <fullName evidence="1">Uncharacterized protein</fullName>
    </submittedName>
</protein>
<organism evidence="1 2">
    <name type="scientific">Saponaria officinalis</name>
    <name type="common">Common soapwort</name>
    <name type="synonym">Lychnis saponaria</name>
    <dbReference type="NCBI Taxonomy" id="3572"/>
    <lineage>
        <taxon>Eukaryota</taxon>
        <taxon>Viridiplantae</taxon>
        <taxon>Streptophyta</taxon>
        <taxon>Embryophyta</taxon>
        <taxon>Tracheophyta</taxon>
        <taxon>Spermatophyta</taxon>
        <taxon>Magnoliopsida</taxon>
        <taxon>eudicotyledons</taxon>
        <taxon>Gunneridae</taxon>
        <taxon>Pentapetalae</taxon>
        <taxon>Caryophyllales</taxon>
        <taxon>Caryophyllaceae</taxon>
        <taxon>Caryophylleae</taxon>
        <taxon>Saponaria</taxon>
    </lineage>
</organism>
<sequence length="118" mass="12844">MPKNYVYAAKHLHVIIAAFLVDPKKDVTVGFKGDISGSVMPSPVSVSPAIYRPLDDSSSGGGFTLIGSDDHQNMDGNALTMQSQWTSELNYDLAGNTGNDSHDSPEMEYFFLFFSLGY</sequence>
<name>A0AAW1K867_SAPOF</name>
<dbReference type="AlphaFoldDB" id="A0AAW1K867"/>
<proteinExistence type="predicted"/>
<comment type="caution">
    <text evidence="1">The sequence shown here is derived from an EMBL/GenBank/DDBJ whole genome shotgun (WGS) entry which is preliminary data.</text>
</comment>
<reference evidence="1" key="1">
    <citation type="submission" date="2024-03" db="EMBL/GenBank/DDBJ databases">
        <title>WGS assembly of Saponaria officinalis var. Norfolk2.</title>
        <authorList>
            <person name="Jenkins J."/>
            <person name="Shu S."/>
            <person name="Grimwood J."/>
            <person name="Barry K."/>
            <person name="Goodstein D."/>
            <person name="Schmutz J."/>
            <person name="Leebens-Mack J."/>
            <person name="Osbourn A."/>
        </authorList>
    </citation>
    <scope>NUCLEOTIDE SEQUENCE [LARGE SCALE GENOMIC DNA]</scope>
    <source>
        <strain evidence="1">JIC</strain>
    </source>
</reference>
<dbReference type="Proteomes" id="UP001443914">
    <property type="component" value="Unassembled WGS sequence"/>
</dbReference>
<evidence type="ECO:0000313" key="1">
    <source>
        <dbReference type="EMBL" id="KAK9715680.1"/>
    </source>
</evidence>
<gene>
    <name evidence="1" type="ORF">RND81_06G182100</name>
</gene>
<evidence type="ECO:0000313" key="2">
    <source>
        <dbReference type="Proteomes" id="UP001443914"/>
    </source>
</evidence>
<keyword evidence="2" id="KW-1185">Reference proteome</keyword>
<accession>A0AAW1K867</accession>
<dbReference type="EMBL" id="JBDFQZ010000006">
    <property type="protein sequence ID" value="KAK9715680.1"/>
    <property type="molecule type" value="Genomic_DNA"/>
</dbReference>